<accession>A0A1E3PSK1</accession>
<feature type="non-terminal residue" evidence="2">
    <location>
        <position position="304"/>
    </location>
</feature>
<protein>
    <submittedName>
        <fullName evidence="2">Uncharacterized protein</fullName>
    </submittedName>
</protein>
<name>A0A1E3PSK1_9ASCO</name>
<evidence type="ECO:0000313" key="3">
    <source>
        <dbReference type="Proteomes" id="UP000095009"/>
    </source>
</evidence>
<gene>
    <name evidence="2" type="ORF">NADFUDRAFT_81367</name>
</gene>
<keyword evidence="1" id="KW-0175">Coiled coil</keyword>
<feature type="coiled-coil region" evidence="1">
    <location>
        <begin position="162"/>
        <end position="194"/>
    </location>
</feature>
<evidence type="ECO:0000256" key="1">
    <source>
        <dbReference type="SAM" id="Coils"/>
    </source>
</evidence>
<proteinExistence type="predicted"/>
<dbReference type="AlphaFoldDB" id="A0A1E3PSK1"/>
<organism evidence="2 3">
    <name type="scientific">Nadsonia fulvescens var. elongata DSM 6958</name>
    <dbReference type="NCBI Taxonomy" id="857566"/>
    <lineage>
        <taxon>Eukaryota</taxon>
        <taxon>Fungi</taxon>
        <taxon>Dikarya</taxon>
        <taxon>Ascomycota</taxon>
        <taxon>Saccharomycotina</taxon>
        <taxon>Dipodascomycetes</taxon>
        <taxon>Dipodascales</taxon>
        <taxon>Dipodascales incertae sedis</taxon>
        <taxon>Nadsonia</taxon>
    </lineage>
</organism>
<dbReference type="Proteomes" id="UP000095009">
    <property type="component" value="Unassembled WGS sequence"/>
</dbReference>
<reference evidence="2 3" key="1">
    <citation type="journal article" date="2016" name="Proc. Natl. Acad. Sci. U.S.A.">
        <title>Comparative genomics of biotechnologically important yeasts.</title>
        <authorList>
            <person name="Riley R."/>
            <person name="Haridas S."/>
            <person name="Wolfe K.H."/>
            <person name="Lopes M.R."/>
            <person name="Hittinger C.T."/>
            <person name="Goeker M."/>
            <person name="Salamov A.A."/>
            <person name="Wisecaver J.H."/>
            <person name="Long T.M."/>
            <person name="Calvey C.H."/>
            <person name="Aerts A.L."/>
            <person name="Barry K.W."/>
            <person name="Choi C."/>
            <person name="Clum A."/>
            <person name="Coughlan A.Y."/>
            <person name="Deshpande S."/>
            <person name="Douglass A.P."/>
            <person name="Hanson S.J."/>
            <person name="Klenk H.-P."/>
            <person name="LaButti K.M."/>
            <person name="Lapidus A."/>
            <person name="Lindquist E.A."/>
            <person name="Lipzen A.M."/>
            <person name="Meier-Kolthoff J.P."/>
            <person name="Ohm R.A."/>
            <person name="Otillar R.P."/>
            <person name="Pangilinan J.L."/>
            <person name="Peng Y."/>
            <person name="Rokas A."/>
            <person name="Rosa C.A."/>
            <person name="Scheuner C."/>
            <person name="Sibirny A.A."/>
            <person name="Slot J.C."/>
            <person name="Stielow J.B."/>
            <person name="Sun H."/>
            <person name="Kurtzman C.P."/>
            <person name="Blackwell M."/>
            <person name="Grigoriev I.V."/>
            <person name="Jeffries T.W."/>
        </authorList>
    </citation>
    <scope>NUCLEOTIDE SEQUENCE [LARGE SCALE GENOMIC DNA]</scope>
    <source>
        <strain evidence="2 3">DSM 6958</strain>
    </source>
</reference>
<keyword evidence="3" id="KW-1185">Reference proteome</keyword>
<evidence type="ECO:0000313" key="2">
    <source>
        <dbReference type="EMBL" id="ODQ68389.1"/>
    </source>
</evidence>
<feature type="coiled-coil region" evidence="1">
    <location>
        <begin position="248"/>
        <end position="282"/>
    </location>
</feature>
<sequence>MRASFQDEIDDEDILEPAIQLKKSNLSKSAFSRRKQALTSLYETKTVPENTIKSDLSSKDYYNSKYLKILEQESKAPEIVTSNQMADLQPSLPNYSETQVDNQDTMLLALSDDELITANIENDLQEQELKESILNNEFDAEEGIGFDDELLPVTKKEQQLYNERLQFERAEAFIEAQEEEEANEEEDFSQENRDWEYDQLKKGVISRKNFNLSSLNHNSVNADGTELVTDIDISIPQLQQIPDLSQLVSALNQKLELMKIKKLNLERQLEDLSQEVLLLSQKEVEVKKNISSATEKFENLQVNE</sequence>
<dbReference type="EMBL" id="KV454406">
    <property type="protein sequence ID" value="ODQ68389.1"/>
    <property type="molecule type" value="Genomic_DNA"/>
</dbReference>